<dbReference type="Gene3D" id="3.40.50.620">
    <property type="entry name" value="HUPs"/>
    <property type="match status" value="1"/>
</dbReference>
<comment type="similarity">
    <text evidence="1">Belongs to the universal stress protein A family.</text>
</comment>
<dbReference type="RefSeq" id="WP_160774291.1">
    <property type="nucleotide sequence ID" value="NZ_WUMV01000002.1"/>
</dbReference>
<accession>A0A7X3LS09</accession>
<dbReference type="AlphaFoldDB" id="A0A7X3LS09"/>
<name>A0A7X3LS09_9HYPH</name>
<evidence type="ECO:0000259" key="2">
    <source>
        <dbReference type="Pfam" id="PF00582"/>
    </source>
</evidence>
<dbReference type="Proteomes" id="UP000433101">
    <property type="component" value="Unassembled WGS sequence"/>
</dbReference>
<dbReference type="InterPro" id="IPR006015">
    <property type="entry name" value="Universal_stress_UspA"/>
</dbReference>
<keyword evidence="4" id="KW-1185">Reference proteome</keyword>
<dbReference type="InterPro" id="IPR006016">
    <property type="entry name" value="UspA"/>
</dbReference>
<organism evidence="3 4">
    <name type="scientific">Stappia sediminis</name>
    <dbReference type="NCBI Taxonomy" id="2692190"/>
    <lineage>
        <taxon>Bacteria</taxon>
        <taxon>Pseudomonadati</taxon>
        <taxon>Pseudomonadota</taxon>
        <taxon>Alphaproteobacteria</taxon>
        <taxon>Hyphomicrobiales</taxon>
        <taxon>Stappiaceae</taxon>
        <taxon>Stappia</taxon>
    </lineage>
</organism>
<dbReference type="CDD" id="cd00293">
    <property type="entry name" value="USP-like"/>
    <property type="match status" value="1"/>
</dbReference>
<evidence type="ECO:0000256" key="1">
    <source>
        <dbReference type="ARBA" id="ARBA00008791"/>
    </source>
</evidence>
<reference evidence="3 4" key="1">
    <citation type="submission" date="2019-12" db="EMBL/GenBank/DDBJ databases">
        <authorList>
            <person name="Li M."/>
        </authorList>
    </citation>
    <scope>NUCLEOTIDE SEQUENCE [LARGE SCALE GENOMIC DNA]</scope>
    <source>
        <strain evidence="3 4">GBMRC 2046</strain>
    </source>
</reference>
<dbReference type="InterPro" id="IPR014729">
    <property type="entry name" value="Rossmann-like_a/b/a_fold"/>
</dbReference>
<dbReference type="PANTHER" id="PTHR46268:SF6">
    <property type="entry name" value="UNIVERSAL STRESS PROTEIN UP12"/>
    <property type="match status" value="1"/>
</dbReference>
<feature type="domain" description="UspA" evidence="2">
    <location>
        <begin position="6"/>
        <end position="151"/>
    </location>
</feature>
<evidence type="ECO:0000313" key="4">
    <source>
        <dbReference type="Proteomes" id="UP000433101"/>
    </source>
</evidence>
<dbReference type="PRINTS" id="PR01438">
    <property type="entry name" value="UNVRSLSTRESS"/>
</dbReference>
<proteinExistence type="inferred from homology"/>
<evidence type="ECO:0000313" key="3">
    <source>
        <dbReference type="EMBL" id="MXN64024.1"/>
    </source>
</evidence>
<dbReference type="EMBL" id="WUMV01000002">
    <property type="protein sequence ID" value="MXN64024.1"/>
    <property type="molecule type" value="Genomic_DNA"/>
</dbReference>
<sequence>MDMNLVLVATDGSEAAGKAFEFAVDMAKSHAARLIVLHVQKRHGSDILPAGLEEASFSMNVLGSEAEMYKIAARRLVSESAQHARGEGVIDVEELVVEGDPSRLIVEVANSRSVDVIVVGSRGREGLEGLMLGSVSHKVAHAAPCTCIIVR</sequence>
<protein>
    <submittedName>
        <fullName evidence="3">Universal stress protein</fullName>
    </submittedName>
</protein>
<comment type="caution">
    <text evidence="3">The sequence shown here is derived from an EMBL/GenBank/DDBJ whole genome shotgun (WGS) entry which is preliminary data.</text>
</comment>
<dbReference type="Pfam" id="PF00582">
    <property type="entry name" value="Usp"/>
    <property type="match status" value="1"/>
</dbReference>
<dbReference type="SUPFAM" id="SSF52402">
    <property type="entry name" value="Adenine nucleotide alpha hydrolases-like"/>
    <property type="match status" value="1"/>
</dbReference>
<dbReference type="PANTHER" id="PTHR46268">
    <property type="entry name" value="STRESS RESPONSE PROTEIN NHAX"/>
    <property type="match status" value="1"/>
</dbReference>
<gene>
    <name evidence="3" type="ORF">GR183_03825</name>
</gene>